<dbReference type="InterPro" id="IPR023376">
    <property type="entry name" value="YqcC-like_dom"/>
</dbReference>
<evidence type="ECO:0000313" key="3">
    <source>
        <dbReference type="Proteomes" id="UP001596364"/>
    </source>
</evidence>
<dbReference type="EMBL" id="JBHSUS010000001">
    <property type="protein sequence ID" value="MFC6439617.1"/>
    <property type="molecule type" value="Genomic_DNA"/>
</dbReference>
<comment type="caution">
    <text evidence="2">The sequence shown here is derived from an EMBL/GenBank/DDBJ whole genome shotgun (WGS) entry which is preliminary data.</text>
</comment>
<dbReference type="InterPro" id="IPR007384">
    <property type="entry name" value="UCP006257"/>
</dbReference>
<gene>
    <name evidence="2" type="ORF">ACFP85_05560</name>
</gene>
<evidence type="ECO:0000313" key="2">
    <source>
        <dbReference type="EMBL" id="MFC6439617.1"/>
    </source>
</evidence>
<protein>
    <submittedName>
        <fullName evidence="2">YqcC family protein</fullName>
    </submittedName>
</protein>
<dbReference type="PANTHER" id="PTHR39586">
    <property type="entry name" value="CYTOPLASMIC PROTEIN-RELATED"/>
    <property type="match status" value="1"/>
</dbReference>
<reference evidence="3" key="1">
    <citation type="journal article" date="2019" name="Int. J. Syst. Evol. Microbiol.">
        <title>The Global Catalogue of Microorganisms (GCM) 10K type strain sequencing project: providing services to taxonomists for standard genome sequencing and annotation.</title>
        <authorList>
            <consortium name="The Broad Institute Genomics Platform"/>
            <consortium name="The Broad Institute Genome Sequencing Center for Infectious Disease"/>
            <person name="Wu L."/>
            <person name="Ma J."/>
        </authorList>
    </citation>
    <scope>NUCLEOTIDE SEQUENCE [LARGE SCALE GENOMIC DNA]</scope>
    <source>
        <strain evidence="3">CGMCC 1.16031</strain>
    </source>
</reference>
<dbReference type="Pfam" id="PF04287">
    <property type="entry name" value="DUF446"/>
    <property type="match status" value="1"/>
</dbReference>
<dbReference type="InterPro" id="IPR036814">
    <property type="entry name" value="YqcC-like_sf"/>
</dbReference>
<dbReference type="PANTHER" id="PTHR39586:SF1">
    <property type="entry name" value="CYTOPLASMIC PROTEIN"/>
    <property type="match status" value="1"/>
</dbReference>
<name>A0ABW1XJS4_9ALTE</name>
<dbReference type="Proteomes" id="UP001596364">
    <property type="component" value="Unassembled WGS sequence"/>
</dbReference>
<accession>A0ABW1XJS4</accession>
<sequence>MISVDEVGQLIEQLATKLSDSQLNSQSVPTAVQLASELPFCYDTLHFEQWLEFVFIPRLRDMLRQGQLPGAMQLVPMLEMRAAERPDVWQLFAILKRFDELFAC</sequence>
<proteinExistence type="predicted"/>
<dbReference type="SUPFAM" id="SSF158452">
    <property type="entry name" value="YqcC-like"/>
    <property type="match status" value="1"/>
</dbReference>
<dbReference type="RefSeq" id="WP_131257105.1">
    <property type="nucleotide sequence ID" value="NZ_JBHSUS010000001.1"/>
</dbReference>
<keyword evidence="3" id="KW-1185">Reference proteome</keyword>
<evidence type="ECO:0000259" key="1">
    <source>
        <dbReference type="Pfam" id="PF04287"/>
    </source>
</evidence>
<organism evidence="2 3">
    <name type="scientific">Pseudobowmanella zhangzhouensis</name>
    <dbReference type="NCBI Taxonomy" id="1537679"/>
    <lineage>
        <taxon>Bacteria</taxon>
        <taxon>Pseudomonadati</taxon>
        <taxon>Pseudomonadota</taxon>
        <taxon>Gammaproteobacteria</taxon>
        <taxon>Alteromonadales</taxon>
        <taxon>Alteromonadaceae</taxon>
    </lineage>
</organism>
<dbReference type="Gene3D" id="1.20.1440.40">
    <property type="entry name" value="YqcC-like"/>
    <property type="match status" value="1"/>
</dbReference>
<feature type="domain" description="YqcC-like" evidence="1">
    <location>
        <begin position="7"/>
        <end position="101"/>
    </location>
</feature>